<dbReference type="InterPro" id="IPR002575">
    <property type="entry name" value="Aminoglycoside_PTrfase"/>
</dbReference>
<feature type="compositionally biased region" description="Basic residues" evidence="1">
    <location>
        <begin position="17"/>
        <end position="27"/>
    </location>
</feature>
<dbReference type="Gene3D" id="1.20.58.840">
    <property type="match status" value="1"/>
</dbReference>
<dbReference type="SUPFAM" id="SSF56112">
    <property type="entry name" value="Protein kinase-like (PK-like)"/>
    <property type="match status" value="1"/>
</dbReference>
<name>A0A6J4V8B8_9BACT</name>
<dbReference type="InterPro" id="IPR011009">
    <property type="entry name" value="Kinase-like_dom_sf"/>
</dbReference>
<evidence type="ECO:0000256" key="1">
    <source>
        <dbReference type="SAM" id="MobiDB-lite"/>
    </source>
</evidence>
<dbReference type="EMBL" id="CADCWN010000161">
    <property type="protein sequence ID" value="CAA9571492.1"/>
    <property type="molecule type" value="Genomic_DNA"/>
</dbReference>
<organism evidence="3">
    <name type="scientific">uncultured Thermomicrobiales bacterium</name>
    <dbReference type="NCBI Taxonomy" id="1645740"/>
    <lineage>
        <taxon>Bacteria</taxon>
        <taxon>Pseudomonadati</taxon>
        <taxon>Thermomicrobiota</taxon>
        <taxon>Thermomicrobia</taxon>
        <taxon>Thermomicrobiales</taxon>
        <taxon>environmental samples</taxon>
    </lineage>
</organism>
<dbReference type="AlphaFoldDB" id="A0A6J4V8B8"/>
<proteinExistence type="predicted"/>
<feature type="region of interest" description="Disordered" evidence="1">
    <location>
        <begin position="1"/>
        <end position="28"/>
    </location>
</feature>
<feature type="compositionally biased region" description="Basic and acidic residues" evidence="1">
    <location>
        <begin position="1"/>
        <end position="16"/>
    </location>
</feature>
<dbReference type="Gene3D" id="1.10.510.10">
    <property type="entry name" value="Transferase(Phosphotransferase) domain 1"/>
    <property type="match status" value="1"/>
</dbReference>
<evidence type="ECO:0000313" key="3">
    <source>
        <dbReference type="EMBL" id="CAA9571492.1"/>
    </source>
</evidence>
<dbReference type="Pfam" id="PF01636">
    <property type="entry name" value="APH"/>
    <property type="match status" value="1"/>
</dbReference>
<accession>A0A6J4V8B8</accession>
<protein>
    <recommendedName>
        <fullName evidence="2">Aminoglycoside phosphotransferase domain-containing protein</fullName>
    </recommendedName>
</protein>
<evidence type="ECO:0000259" key="2">
    <source>
        <dbReference type="Pfam" id="PF01636"/>
    </source>
</evidence>
<sequence>MDARPARRVGADDRGNPPHHTRARRRAAPQDGFDLPWAAALRRGLAGLDALGPDARPGLRALRALVLPRRDEILAQLARLEGLRETVRHLRGPLVLCHTDIIGDNLLVDDQRRLSVLDWDEARVAPPEYDLYEVCDGDFARFLAVYCAAGGSGPLRLDHFAFALLRRAVGDMAVRLLSVVDEDRAPEVEAEALNGIEAWGFARWRGIDATLAALAPTLRQHDAHEQPSAET</sequence>
<feature type="domain" description="Aminoglycoside phosphotransferase" evidence="2">
    <location>
        <begin position="55"/>
        <end position="158"/>
    </location>
</feature>
<gene>
    <name evidence="3" type="ORF">AVDCRST_MAG18-2022</name>
</gene>
<reference evidence="3" key="1">
    <citation type="submission" date="2020-02" db="EMBL/GenBank/DDBJ databases">
        <authorList>
            <person name="Meier V. D."/>
        </authorList>
    </citation>
    <scope>NUCLEOTIDE SEQUENCE</scope>
    <source>
        <strain evidence="3">AVDCRST_MAG18</strain>
    </source>
</reference>